<keyword evidence="12" id="KW-0564">Palmitate</keyword>
<dbReference type="Gene3D" id="3.10.560.10">
    <property type="entry name" value="Outer membrane lipoprotein wza domain like"/>
    <property type="match status" value="7"/>
</dbReference>
<dbReference type="PANTHER" id="PTHR33619">
    <property type="entry name" value="POLYSACCHARIDE EXPORT PROTEIN GFCE-RELATED"/>
    <property type="match status" value="1"/>
</dbReference>
<keyword evidence="20" id="KW-1185">Reference proteome</keyword>
<keyword evidence="9" id="KW-0406">Ion transport</keyword>
<evidence type="ECO:0000256" key="8">
    <source>
        <dbReference type="ARBA" id="ARBA00023047"/>
    </source>
</evidence>
<evidence type="ECO:0000256" key="15">
    <source>
        <dbReference type="SAM" id="MobiDB-lite"/>
    </source>
</evidence>
<reference evidence="19 20" key="1">
    <citation type="submission" date="2020-05" db="EMBL/GenBank/DDBJ databases">
        <title>Thiomicrorhabdus sediminis sp.nov. and Thiomicrorhabdus xiamenensis sp.nov., novel sulfur-oxidizing bacteria isolated from coastal sediment.</title>
        <authorList>
            <person name="Liu X."/>
        </authorList>
    </citation>
    <scope>NUCLEOTIDE SEQUENCE [LARGE SCALE GENOMIC DNA]</scope>
    <source>
        <strain evidence="19 20">G2</strain>
    </source>
</reference>
<protein>
    <submittedName>
        <fullName evidence="19">SLBB domain-containing protein</fullName>
    </submittedName>
</protein>
<dbReference type="GO" id="GO:0015288">
    <property type="term" value="F:porin activity"/>
    <property type="evidence" value="ECO:0007669"/>
    <property type="project" value="UniProtKB-KW"/>
</dbReference>
<evidence type="ECO:0000313" key="20">
    <source>
        <dbReference type="Proteomes" id="UP000504724"/>
    </source>
</evidence>
<evidence type="ECO:0000256" key="6">
    <source>
        <dbReference type="ARBA" id="ARBA00022692"/>
    </source>
</evidence>
<dbReference type="InterPro" id="IPR019554">
    <property type="entry name" value="Soluble_ligand-bd"/>
</dbReference>
<evidence type="ECO:0000256" key="3">
    <source>
        <dbReference type="ARBA" id="ARBA00022448"/>
    </source>
</evidence>
<evidence type="ECO:0000256" key="10">
    <source>
        <dbReference type="ARBA" id="ARBA00023114"/>
    </source>
</evidence>
<sequence>MNIGLGKIYKKGVLPKALVIGSVLFTGLWGSAGFAVQPSAAQLEMLKSLPKSQQEALIKQYAPDLIQNSSTQMPVESNLETTAEPVIESREVEEDLSRSMQAKEAKKSIDAADLQERQVTTAIEEEVKPFGYDLFAGTPSTFAPLANAPVPADYVMGPGDTLNVQIYGAENDSYILQIDREGNIQLPNVGPLQIAGMRFNEASKMIESEITRAVIGVEVSVTAGALRSIRVFVLGDVYKPGAYVVSGLSTMSNALLSSGGIKTIGSLRNIQLKRNGKVISTLDLYDFLLKGDMSKDVSLLDGDVLFVPTLKKTVTVAGEVKRPAVYELKKERTLREIIQLAGGFTQDASPAHSKLERIREDGFREVKDVNLRAKKVLQQRIQNGDSIRVLASVDEYKDIVLVSGSVSRPGEYQWRDSLRIADLFRGQSADEFLARTDLEHVFIKREVGIERNIQVLMVNLKAALSNPKSAENISLQARDELLVLNFDDNRVEVLQPWVAELKRQANQNQLAQVVSVSGSVNYPGEYPYVQGMSIQELLSVAGGASLTSMEKALLKRENAYNRQVSVLLIGLNSEMSLKAQAMDELIVLDVNGIEEIESEKRELSKIQADNSRELVDNSEDEKSVSSDKNQVNDSHMRVQALVKRLREQSTSELPAQVVSVEGFVKFPGEYPLTEGMSAQELVELAGGFAESAYTLKGEVVSRNISQQDQQLRVENQIVSLDEQSLASLKLQSMDSLVVKRKPDWTERRVVTLSGEVKFPGTYVLKEQETLADLIQRAGGFTNQAFIRGTILQRQALLDKQNQELEKMRYQLESILAQNASKKTSMTSSEATEQLSKILQQANQAKATGRLSLVNRDENYYAAFSSVLLQDLDKVHVPEEPRTVSVIGEVFATQTFNFDGNMDASDYIQMAGGPNSLADMDRAYIVKASGRVVPLQQSGFFYASARTEIDQGDVIVIPMDVEKLQPLELWKEIATIAGQVGLALASFNAVGVF</sequence>
<comment type="similarity">
    <text evidence="2">Belongs to the BexD/CtrA/VexA family.</text>
</comment>
<organism evidence="19 20">
    <name type="scientific">Thiomicrorhabdus xiamenensis</name>
    <dbReference type="NCBI Taxonomy" id="2739063"/>
    <lineage>
        <taxon>Bacteria</taxon>
        <taxon>Pseudomonadati</taxon>
        <taxon>Pseudomonadota</taxon>
        <taxon>Gammaproteobacteria</taxon>
        <taxon>Thiotrichales</taxon>
        <taxon>Piscirickettsiaceae</taxon>
        <taxon>Thiomicrorhabdus</taxon>
    </lineage>
</organism>
<dbReference type="GO" id="GO:0006811">
    <property type="term" value="P:monoatomic ion transport"/>
    <property type="evidence" value="ECO:0007669"/>
    <property type="project" value="UniProtKB-KW"/>
</dbReference>
<dbReference type="EMBL" id="CP054020">
    <property type="protein sequence ID" value="QKI89762.1"/>
    <property type="molecule type" value="Genomic_DNA"/>
</dbReference>
<evidence type="ECO:0000256" key="2">
    <source>
        <dbReference type="ARBA" id="ARBA00009450"/>
    </source>
</evidence>
<evidence type="ECO:0000256" key="7">
    <source>
        <dbReference type="ARBA" id="ARBA00022729"/>
    </source>
</evidence>
<dbReference type="Pfam" id="PF02563">
    <property type="entry name" value="Poly_export"/>
    <property type="match status" value="1"/>
</dbReference>
<keyword evidence="4" id="KW-1134">Transmembrane beta strand</keyword>
<feature type="domain" description="SLBB" evidence="18">
    <location>
        <begin position="230"/>
        <end position="307"/>
    </location>
</feature>
<feature type="domain" description="Polysaccharide export protein N-terminal" evidence="16">
    <location>
        <begin position="149"/>
        <end position="222"/>
    </location>
</feature>
<dbReference type="InterPro" id="IPR054765">
    <property type="entry name" value="SLBB_dom"/>
</dbReference>
<keyword evidence="7" id="KW-0732">Signal</keyword>
<dbReference type="GO" id="GO:0015159">
    <property type="term" value="F:polysaccharide transmembrane transporter activity"/>
    <property type="evidence" value="ECO:0007669"/>
    <property type="project" value="InterPro"/>
</dbReference>
<dbReference type="GO" id="GO:0046930">
    <property type="term" value="C:pore complex"/>
    <property type="evidence" value="ECO:0007669"/>
    <property type="project" value="UniProtKB-KW"/>
</dbReference>
<feature type="compositionally biased region" description="Basic and acidic residues" evidence="15">
    <location>
        <begin position="607"/>
        <end position="625"/>
    </location>
</feature>
<evidence type="ECO:0000256" key="11">
    <source>
        <dbReference type="ARBA" id="ARBA00023136"/>
    </source>
</evidence>
<dbReference type="RefSeq" id="WP_173285869.1">
    <property type="nucleotide sequence ID" value="NZ_CP054020.1"/>
</dbReference>
<keyword evidence="10" id="KW-0626">Porin</keyword>
<evidence type="ECO:0000256" key="14">
    <source>
        <dbReference type="ARBA" id="ARBA00023288"/>
    </source>
</evidence>
<dbReference type="KEGG" id="txa:HQN79_09350"/>
<keyword evidence="11" id="KW-0472">Membrane</keyword>
<evidence type="ECO:0000256" key="12">
    <source>
        <dbReference type="ARBA" id="ARBA00023139"/>
    </source>
</evidence>
<evidence type="ECO:0000256" key="1">
    <source>
        <dbReference type="ARBA" id="ARBA00004571"/>
    </source>
</evidence>
<name>A0A7D4T198_9GAMM</name>
<dbReference type="Proteomes" id="UP000504724">
    <property type="component" value="Chromosome"/>
</dbReference>
<keyword evidence="3" id="KW-0813">Transport</keyword>
<comment type="subcellular location">
    <subcellularLocation>
        <location evidence="1">Cell outer membrane</location>
        <topology evidence="1">Multi-pass membrane protein</topology>
    </subcellularLocation>
</comment>
<keyword evidence="8" id="KW-0625">Polysaccharide transport</keyword>
<dbReference type="GO" id="GO:0009279">
    <property type="term" value="C:cell outer membrane"/>
    <property type="evidence" value="ECO:0007669"/>
    <property type="project" value="UniProtKB-SubCell"/>
</dbReference>
<evidence type="ECO:0000256" key="5">
    <source>
        <dbReference type="ARBA" id="ARBA00022597"/>
    </source>
</evidence>
<gene>
    <name evidence="19" type="ORF">HQN79_09350</name>
</gene>
<dbReference type="InterPro" id="IPR003715">
    <property type="entry name" value="Poly_export_N"/>
</dbReference>
<dbReference type="Gene3D" id="3.30.1950.10">
    <property type="entry name" value="wza like domain"/>
    <property type="match status" value="1"/>
</dbReference>
<dbReference type="SUPFAM" id="SSF142984">
    <property type="entry name" value="Nqo1 middle domain-like"/>
    <property type="match status" value="1"/>
</dbReference>
<keyword evidence="5" id="KW-0762">Sugar transport</keyword>
<proteinExistence type="inferred from homology"/>
<feature type="region of interest" description="Disordered" evidence="15">
    <location>
        <begin position="607"/>
        <end position="632"/>
    </location>
</feature>
<evidence type="ECO:0000256" key="13">
    <source>
        <dbReference type="ARBA" id="ARBA00023237"/>
    </source>
</evidence>
<keyword evidence="14" id="KW-0449">Lipoprotein</keyword>
<evidence type="ECO:0000256" key="9">
    <source>
        <dbReference type="ARBA" id="ARBA00023065"/>
    </source>
</evidence>
<feature type="domain" description="Soluble ligand binding" evidence="17">
    <location>
        <begin position="657"/>
        <end position="693"/>
    </location>
</feature>
<feature type="domain" description="Soluble ligand binding" evidence="17">
    <location>
        <begin position="314"/>
        <end position="362"/>
    </location>
</feature>
<evidence type="ECO:0000313" key="19">
    <source>
        <dbReference type="EMBL" id="QKI89762.1"/>
    </source>
</evidence>
<dbReference type="InterPro" id="IPR049712">
    <property type="entry name" value="Poly_export"/>
</dbReference>
<accession>A0A7D4T198</accession>
<dbReference type="Pfam" id="PF10531">
    <property type="entry name" value="SLBB"/>
    <property type="match status" value="4"/>
</dbReference>
<evidence type="ECO:0000256" key="4">
    <source>
        <dbReference type="ARBA" id="ARBA00022452"/>
    </source>
</evidence>
<feature type="domain" description="Soluble ligand binding" evidence="17">
    <location>
        <begin position="749"/>
        <end position="784"/>
    </location>
</feature>
<evidence type="ECO:0000259" key="17">
    <source>
        <dbReference type="Pfam" id="PF10531"/>
    </source>
</evidence>
<dbReference type="AlphaFoldDB" id="A0A7D4T198"/>
<dbReference type="PANTHER" id="PTHR33619:SF3">
    <property type="entry name" value="POLYSACCHARIDE EXPORT PROTEIN GFCE-RELATED"/>
    <property type="match status" value="1"/>
</dbReference>
<evidence type="ECO:0000259" key="18">
    <source>
        <dbReference type="Pfam" id="PF22461"/>
    </source>
</evidence>
<evidence type="ECO:0000259" key="16">
    <source>
        <dbReference type="Pfam" id="PF02563"/>
    </source>
</evidence>
<keyword evidence="13" id="KW-0998">Cell outer membrane</keyword>
<dbReference type="Pfam" id="PF22461">
    <property type="entry name" value="SLBB_2"/>
    <property type="match status" value="1"/>
</dbReference>
<keyword evidence="6" id="KW-0812">Transmembrane</keyword>
<feature type="domain" description="Soluble ligand binding" evidence="17">
    <location>
        <begin position="513"/>
        <end position="546"/>
    </location>
</feature>